<dbReference type="Proteomes" id="UP000325902">
    <property type="component" value="Unassembled WGS sequence"/>
</dbReference>
<dbReference type="PANTHER" id="PTHR30480:SF16">
    <property type="entry name" value="GLYCOSIDE HYDROLASE FAMILY 3 DOMAIN PROTEIN"/>
    <property type="match status" value="1"/>
</dbReference>
<dbReference type="InterPro" id="IPR017853">
    <property type="entry name" value="GH"/>
</dbReference>
<dbReference type="Gene3D" id="3.40.50.1700">
    <property type="entry name" value="Glycoside hydrolase family 3 C-terminal domain"/>
    <property type="match status" value="1"/>
</dbReference>
<feature type="domain" description="N-acetyltransferase" evidence="7">
    <location>
        <begin position="542"/>
        <end position="713"/>
    </location>
</feature>
<dbReference type="PANTHER" id="PTHR30480">
    <property type="entry name" value="BETA-HEXOSAMINIDASE-RELATED"/>
    <property type="match status" value="1"/>
</dbReference>
<dbReference type="CDD" id="cd04301">
    <property type="entry name" value="NAT_SF"/>
    <property type="match status" value="2"/>
</dbReference>
<reference evidence="8 9" key="1">
    <citation type="journal article" date="2019" name="Sci. Rep.">
        <title>A multi-omics analysis of the grapevine pathogen Lasiodiplodia theobromae reveals that temperature affects the expression of virulence- and pathogenicity-related genes.</title>
        <authorList>
            <person name="Felix C."/>
            <person name="Meneses R."/>
            <person name="Goncalves M.F.M."/>
            <person name="Tilleman L."/>
            <person name="Duarte A.S."/>
            <person name="Jorrin-Novo J.V."/>
            <person name="Van de Peer Y."/>
            <person name="Deforce D."/>
            <person name="Van Nieuwerburgh F."/>
            <person name="Esteves A.C."/>
            <person name="Alves A."/>
        </authorList>
    </citation>
    <scope>NUCLEOTIDE SEQUENCE [LARGE SCALE GENOMIC DNA]</scope>
    <source>
        <strain evidence="8 9">LA-SOL3</strain>
    </source>
</reference>
<dbReference type="GO" id="GO:0000272">
    <property type="term" value="P:polysaccharide catabolic process"/>
    <property type="evidence" value="ECO:0007669"/>
    <property type="project" value="UniProtKB-KW"/>
</dbReference>
<comment type="similarity">
    <text evidence="1">Belongs to the glycosyl hydrolase 3 family.</text>
</comment>
<sequence>MPSEDDRLRRLIGRLFIVGFHSQTADENIKRLIRAPYYVGQIVLFQRNVRDAEQLAALTAELQQIAKDAGHDQPLTIGIDQENGLVTRIKPPITSQLPGSMALGATRSIDDAHDVGRATGKALRAFGINMNYAPVCDVNNNPENPVIGVRSFSDDPYAVARLAAANLNGLREEGVIPCVKHFPGHGDTAVDSHYGLPLIQKSWEDMEQCELIPFRRAVTEKVPAVMTAHIVIGDSKLPATLDPTILQVLRNDLKFTGVIVSDCLEMNAIRTECGGTVQGAVTALKAGCDSVMICHTIDLQAEALEAVFHAATQDENFMHQLEESWQRVKSFTQEEFTLAQGKQAGQTHASFKQLSTINKDNSELASKVYASSTTAVRMQPGTLPLTKDQRLVFISPGEKPVASGVVEYGQVETRGLYTPPSFIDILRNHHPEIQDIRFYQDGSNADEVLEAAAAADAVILATRNARLAPYQTDMAIKVAYTAKKLIVVATCDPYDFLSADEIQNYLAIYEPTPAAFTGAADVLFGITQARGHLPVEQTQHQHTVVPFSPERDMNQVCALWHEVLPTYLVSKPRLADLLTRPRAAHFVVRRHDTVVGFIATHIQPPAPSAPAGAPPKGLITALIVHPFLAKLGIGTALLTHARQHLCSPPHSCQTLSIGSSFPRFFPGLPLDIVPSNQNFFFHRGFVAGRNSPTARGETCRDLCIDLVAAHAPDPDASMRIARAQNKGIAFRPWTKAGEAECLAKQRRNFGHYAGWVEGYEALAAAGLHGQVMVAHDERKKSSSDGDGGGGHGEQIAWTMMLEPGTKVFLPDLAFPELLGKPDKTGLVACVGVDAAKREGGVGLAMVAAALEEMRGRGVERVFVDWVTLVGWYEKVGLRTWREYLSVEWRRAGAGTDGK</sequence>
<accession>A0A5N5CUS3</accession>
<dbReference type="SUPFAM" id="SSF51445">
    <property type="entry name" value="(Trans)glycosidases"/>
    <property type="match status" value="1"/>
</dbReference>
<dbReference type="Gene3D" id="3.20.20.300">
    <property type="entry name" value="Glycoside hydrolase, family 3, N-terminal domain"/>
    <property type="match status" value="1"/>
</dbReference>
<keyword evidence="4" id="KW-0119">Carbohydrate metabolism</keyword>
<evidence type="ECO:0000256" key="6">
    <source>
        <dbReference type="ARBA" id="ARBA00023326"/>
    </source>
</evidence>
<keyword evidence="5" id="KW-0326">Glycosidase</keyword>
<dbReference type="Pfam" id="PF00933">
    <property type="entry name" value="Glyco_hydro_3"/>
    <property type="match status" value="1"/>
</dbReference>
<gene>
    <name evidence="8" type="primary">nagZ_1</name>
    <name evidence="8" type="ORF">DBV05_g12229</name>
</gene>
<dbReference type="GO" id="GO:0016747">
    <property type="term" value="F:acyltransferase activity, transferring groups other than amino-acyl groups"/>
    <property type="evidence" value="ECO:0007669"/>
    <property type="project" value="InterPro"/>
</dbReference>
<dbReference type="Pfam" id="PF00583">
    <property type="entry name" value="Acetyltransf_1"/>
    <property type="match status" value="1"/>
</dbReference>
<keyword evidence="6" id="KW-0624">Polysaccharide degradation</keyword>
<dbReference type="Gene3D" id="3.40.630.30">
    <property type="match status" value="2"/>
</dbReference>
<comment type="caution">
    <text evidence="8">The sequence shown here is derived from an EMBL/GenBank/DDBJ whole genome shotgun (WGS) entry which is preliminary data.</text>
</comment>
<dbReference type="InterPro" id="IPR036881">
    <property type="entry name" value="Glyco_hydro_3_C_sf"/>
</dbReference>
<keyword evidence="9" id="KW-1185">Reference proteome</keyword>
<keyword evidence="3" id="KW-0325">Glycoprotein</keyword>
<dbReference type="GO" id="GO:0009254">
    <property type="term" value="P:peptidoglycan turnover"/>
    <property type="evidence" value="ECO:0007669"/>
    <property type="project" value="TreeGrafter"/>
</dbReference>
<keyword evidence="2" id="KW-0378">Hydrolase</keyword>
<dbReference type="InterPro" id="IPR036962">
    <property type="entry name" value="Glyco_hydro_3_N_sf"/>
</dbReference>
<dbReference type="InterPro" id="IPR001764">
    <property type="entry name" value="Glyco_hydro_3_N"/>
</dbReference>
<dbReference type="PROSITE" id="PS51186">
    <property type="entry name" value="GNAT"/>
    <property type="match status" value="1"/>
</dbReference>
<dbReference type="SUPFAM" id="SSF52279">
    <property type="entry name" value="Beta-D-glucan exohydrolase, C-terminal domain"/>
    <property type="match status" value="1"/>
</dbReference>
<dbReference type="OrthoDB" id="47059at2759"/>
<proteinExistence type="inferred from homology"/>
<evidence type="ECO:0000313" key="8">
    <source>
        <dbReference type="EMBL" id="KAB2569093.1"/>
    </source>
</evidence>
<dbReference type="EMBL" id="VCHE01000227">
    <property type="protein sequence ID" value="KAB2569093.1"/>
    <property type="molecule type" value="Genomic_DNA"/>
</dbReference>
<dbReference type="GO" id="GO:0004553">
    <property type="term" value="F:hydrolase activity, hydrolyzing O-glycosyl compounds"/>
    <property type="evidence" value="ECO:0007669"/>
    <property type="project" value="InterPro"/>
</dbReference>
<dbReference type="SUPFAM" id="SSF55729">
    <property type="entry name" value="Acyl-CoA N-acyltransferases (Nat)"/>
    <property type="match status" value="2"/>
</dbReference>
<protein>
    <submittedName>
        <fullName evidence="8">Beta-hexosaminidase</fullName>
    </submittedName>
</protein>
<evidence type="ECO:0000256" key="1">
    <source>
        <dbReference type="ARBA" id="ARBA00005336"/>
    </source>
</evidence>
<evidence type="ECO:0000259" key="7">
    <source>
        <dbReference type="PROSITE" id="PS51186"/>
    </source>
</evidence>
<dbReference type="InterPro" id="IPR000182">
    <property type="entry name" value="GNAT_dom"/>
</dbReference>
<evidence type="ECO:0000256" key="2">
    <source>
        <dbReference type="ARBA" id="ARBA00022801"/>
    </source>
</evidence>
<evidence type="ECO:0000256" key="4">
    <source>
        <dbReference type="ARBA" id="ARBA00023277"/>
    </source>
</evidence>
<dbReference type="InterPro" id="IPR050226">
    <property type="entry name" value="NagZ_Beta-hexosaminidase"/>
</dbReference>
<dbReference type="Pfam" id="PF01915">
    <property type="entry name" value="Glyco_hydro_3_C"/>
    <property type="match status" value="1"/>
</dbReference>
<evidence type="ECO:0000256" key="5">
    <source>
        <dbReference type="ARBA" id="ARBA00023295"/>
    </source>
</evidence>
<dbReference type="InterPro" id="IPR016181">
    <property type="entry name" value="Acyl_CoA_acyltransferase"/>
</dbReference>
<evidence type="ECO:0000313" key="9">
    <source>
        <dbReference type="Proteomes" id="UP000325902"/>
    </source>
</evidence>
<organism evidence="8 9">
    <name type="scientific">Lasiodiplodia theobromae</name>
    <dbReference type="NCBI Taxonomy" id="45133"/>
    <lineage>
        <taxon>Eukaryota</taxon>
        <taxon>Fungi</taxon>
        <taxon>Dikarya</taxon>
        <taxon>Ascomycota</taxon>
        <taxon>Pezizomycotina</taxon>
        <taxon>Dothideomycetes</taxon>
        <taxon>Dothideomycetes incertae sedis</taxon>
        <taxon>Botryosphaeriales</taxon>
        <taxon>Botryosphaeriaceae</taxon>
        <taxon>Lasiodiplodia</taxon>
    </lineage>
</organism>
<dbReference type="AlphaFoldDB" id="A0A5N5CUS3"/>
<dbReference type="InterPro" id="IPR002772">
    <property type="entry name" value="Glyco_hydro_3_C"/>
</dbReference>
<dbReference type="NCBIfam" id="NF003740">
    <property type="entry name" value="PRK05337.1"/>
    <property type="match status" value="1"/>
</dbReference>
<name>A0A5N5CUS3_9PEZI</name>
<evidence type="ECO:0000256" key="3">
    <source>
        <dbReference type="ARBA" id="ARBA00023180"/>
    </source>
</evidence>